<dbReference type="Proteomes" id="UP000621455">
    <property type="component" value="Unassembled WGS sequence"/>
</dbReference>
<evidence type="ECO:0000259" key="1">
    <source>
        <dbReference type="Pfam" id="PF09937"/>
    </source>
</evidence>
<comment type="caution">
    <text evidence="2">The sequence shown here is derived from an EMBL/GenBank/DDBJ whole genome shotgun (WGS) entry which is preliminary data.</text>
</comment>
<keyword evidence="3" id="KW-1185">Reference proteome</keyword>
<accession>A0ABX0NE77</accession>
<evidence type="ECO:0000313" key="3">
    <source>
        <dbReference type="Proteomes" id="UP000621455"/>
    </source>
</evidence>
<dbReference type="InterPro" id="IPR018683">
    <property type="entry name" value="DUF2169"/>
</dbReference>
<feature type="domain" description="DUF2169" evidence="1">
    <location>
        <begin position="44"/>
        <end position="120"/>
    </location>
</feature>
<feature type="domain" description="DUF2169" evidence="1">
    <location>
        <begin position="134"/>
        <end position="277"/>
    </location>
</feature>
<dbReference type="EMBL" id="WHJG01000057">
    <property type="protein sequence ID" value="NHZ83628.1"/>
    <property type="molecule type" value="Genomic_DNA"/>
</dbReference>
<organism evidence="2 3">
    <name type="scientific">Massilia frigida</name>
    <dbReference type="NCBI Taxonomy" id="2609281"/>
    <lineage>
        <taxon>Bacteria</taxon>
        <taxon>Pseudomonadati</taxon>
        <taxon>Pseudomonadota</taxon>
        <taxon>Betaproteobacteria</taxon>
        <taxon>Burkholderiales</taxon>
        <taxon>Oxalobacteraceae</taxon>
        <taxon>Telluria group</taxon>
        <taxon>Massilia</taxon>
    </lineage>
</organism>
<protein>
    <submittedName>
        <fullName evidence="2">DUF2169 domain-containing protein</fullName>
    </submittedName>
</protein>
<reference evidence="2 3" key="1">
    <citation type="submission" date="2019-10" db="EMBL/GenBank/DDBJ databases">
        <title>Taxonomy of Antarctic Massilia spp.: description of Massilia rubra sp. nov., Massilia aquatica sp. nov., Massilia mucilaginosa sp. nov., Massilia frigida sp. nov. isolated from streams, lakes and regoliths.</title>
        <authorList>
            <person name="Holochova P."/>
            <person name="Sedlacek I."/>
            <person name="Kralova S."/>
            <person name="Maslanova I."/>
            <person name="Busse H.-J."/>
            <person name="Stankova E."/>
            <person name="Vrbovska V."/>
            <person name="Kovarovic V."/>
            <person name="Bartak M."/>
            <person name="Svec P."/>
            <person name="Pantucek R."/>
        </authorList>
    </citation>
    <scope>NUCLEOTIDE SEQUENCE [LARGE SCALE GENOMIC DNA]</scope>
    <source>
        <strain evidence="2 3">CCM 8695</strain>
    </source>
</reference>
<dbReference type="Pfam" id="PF09937">
    <property type="entry name" value="DUF2169"/>
    <property type="match status" value="2"/>
</dbReference>
<proteinExistence type="predicted"/>
<evidence type="ECO:0000313" key="2">
    <source>
        <dbReference type="EMBL" id="NHZ83628.1"/>
    </source>
</evidence>
<name>A0ABX0NE77_9BURK</name>
<gene>
    <name evidence="2" type="ORF">F2P44_30820</name>
</gene>
<sequence length="302" mass="33804">MASAERQVSLYEYPVNIRLGDLKLDQSQKEAMRSRLDEEIVWLGYDLSPPKPAFDVIVAGYVTAPTSCSEMFIDAGIRVGTRTASIRAHVPRFWQSRWIGYKATPLATSVRRVPITYAVADWAQGFNIDPDQDKSSPLPKYLPWIESLNASANHRRHSRAPAGFGCWPESATHRQAYLGTFGKTWKKDGSPDLPRDFNPRFYNVAHPDLQLPEVPASGTEIRLVHLAEKSIIDFAFPFLSLAVQARTGAGHELTPTSLRPDTLTIEPDEDRLSIVWRVLIPTGTGDSAIRIVRLFKPPVSIR</sequence>